<organism evidence="1 2">
    <name type="scientific">Gossypium davidsonii</name>
    <name type="common">Davidson's cotton</name>
    <name type="synonym">Gossypium klotzschianum subsp. davidsonii</name>
    <dbReference type="NCBI Taxonomy" id="34287"/>
    <lineage>
        <taxon>Eukaryota</taxon>
        <taxon>Viridiplantae</taxon>
        <taxon>Streptophyta</taxon>
        <taxon>Embryophyta</taxon>
        <taxon>Tracheophyta</taxon>
        <taxon>Spermatophyta</taxon>
        <taxon>Magnoliopsida</taxon>
        <taxon>eudicotyledons</taxon>
        <taxon>Gunneridae</taxon>
        <taxon>Pentapetalae</taxon>
        <taxon>rosids</taxon>
        <taxon>malvids</taxon>
        <taxon>Malvales</taxon>
        <taxon>Malvaceae</taxon>
        <taxon>Malvoideae</taxon>
        <taxon>Gossypium</taxon>
    </lineage>
</organism>
<protein>
    <submittedName>
        <fullName evidence="1">Uncharacterized protein</fullName>
    </submittedName>
</protein>
<reference evidence="1 2" key="1">
    <citation type="journal article" date="2019" name="Genome Biol. Evol.">
        <title>Insights into the evolution of the New World diploid cottons (Gossypium, subgenus Houzingenia) based on genome sequencing.</title>
        <authorList>
            <person name="Grover C.E."/>
            <person name="Arick M.A. 2nd"/>
            <person name="Thrash A."/>
            <person name="Conover J.L."/>
            <person name="Sanders W.S."/>
            <person name="Peterson D.G."/>
            <person name="Frelichowski J.E."/>
            <person name="Scheffler J.A."/>
            <person name="Scheffler B.E."/>
            <person name="Wendel J.F."/>
        </authorList>
    </citation>
    <scope>NUCLEOTIDE SEQUENCE [LARGE SCALE GENOMIC DNA]</scope>
    <source>
        <strain evidence="1">27</strain>
        <tissue evidence="1">Leaf</tissue>
    </source>
</reference>
<evidence type="ECO:0000313" key="1">
    <source>
        <dbReference type="EMBL" id="MBA0622444.1"/>
    </source>
</evidence>
<dbReference type="AlphaFoldDB" id="A0A7J8S8K2"/>
<keyword evidence="2" id="KW-1185">Reference proteome</keyword>
<accession>A0A7J8S8K2</accession>
<proteinExistence type="predicted"/>
<dbReference type="EMBL" id="JABFAC010000009">
    <property type="protein sequence ID" value="MBA0622444.1"/>
    <property type="molecule type" value="Genomic_DNA"/>
</dbReference>
<gene>
    <name evidence="1" type="ORF">Godav_007988</name>
</gene>
<evidence type="ECO:0000313" key="2">
    <source>
        <dbReference type="Proteomes" id="UP000593561"/>
    </source>
</evidence>
<sequence>MGIWPICWKGSHPFRHFEHRQNTTSQLSGSNPVIHVRAFMGERWRPFATWKLIPKEESNHNKCFRTGR</sequence>
<comment type="caution">
    <text evidence="1">The sequence shown here is derived from an EMBL/GenBank/DDBJ whole genome shotgun (WGS) entry which is preliminary data.</text>
</comment>
<name>A0A7J8S8K2_GOSDV</name>
<dbReference type="Proteomes" id="UP000593561">
    <property type="component" value="Unassembled WGS sequence"/>
</dbReference>